<proteinExistence type="predicted"/>
<feature type="compositionally biased region" description="Basic and acidic residues" evidence="1">
    <location>
        <begin position="174"/>
        <end position="194"/>
    </location>
</feature>
<evidence type="ECO:0000256" key="1">
    <source>
        <dbReference type="SAM" id="MobiDB-lite"/>
    </source>
</evidence>
<name>A0A0L0TEH2_ALLM3</name>
<protein>
    <submittedName>
        <fullName evidence="2">Uncharacterized protein</fullName>
    </submittedName>
</protein>
<evidence type="ECO:0000313" key="2">
    <source>
        <dbReference type="EMBL" id="KNE73157.1"/>
    </source>
</evidence>
<keyword evidence="3" id="KW-1185">Reference proteome</keyword>
<sequence>MAHERVPPPAAAAAAAAIDDAHLHALVAQATDHTTAARAQLVSRAKDSVSAMAHTLDDLHAVVDLSVHVLCDMHTQAHAVQANFETEWSVAVNVVALTDAKVVAAVAEYQMAVAADQAARTRTVQVEEAPVLPDRCEVDEAADDKEEEVDDEEHDMEDQVEFNGSDCQEDELFEEVRNEEAHGERDDDARRERH</sequence>
<gene>
    <name evidence="2" type="ORF">AMAG_17355</name>
</gene>
<dbReference type="AlphaFoldDB" id="A0A0L0TEH2"/>
<dbReference type="VEuPathDB" id="FungiDB:AMAG_17355"/>
<feature type="compositionally biased region" description="Acidic residues" evidence="1">
    <location>
        <begin position="137"/>
        <end position="160"/>
    </location>
</feature>
<evidence type="ECO:0000313" key="3">
    <source>
        <dbReference type="Proteomes" id="UP000054350"/>
    </source>
</evidence>
<organism evidence="2 3">
    <name type="scientific">Allomyces macrogynus (strain ATCC 38327)</name>
    <name type="common">Allomyces javanicus var. macrogynus</name>
    <dbReference type="NCBI Taxonomy" id="578462"/>
    <lineage>
        <taxon>Eukaryota</taxon>
        <taxon>Fungi</taxon>
        <taxon>Fungi incertae sedis</taxon>
        <taxon>Blastocladiomycota</taxon>
        <taxon>Blastocladiomycetes</taxon>
        <taxon>Blastocladiales</taxon>
        <taxon>Blastocladiaceae</taxon>
        <taxon>Allomyces</taxon>
    </lineage>
</organism>
<accession>A0A0L0TEH2</accession>
<reference evidence="3" key="2">
    <citation type="submission" date="2009-11" db="EMBL/GenBank/DDBJ databases">
        <title>The Genome Sequence of Allomyces macrogynus strain ATCC 38327.</title>
        <authorList>
            <consortium name="The Broad Institute Genome Sequencing Platform"/>
            <person name="Russ C."/>
            <person name="Cuomo C."/>
            <person name="Shea T."/>
            <person name="Young S.K."/>
            <person name="Zeng Q."/>
            <person name="Koehrsen M."/>
            <person name="Haas B."/>
            <person name="Borodovsky M."/>
            <person name="Guigo R."/>
            <person name="Alvarado L."/>
            <person name="Berlin A."/>
            <person name="Borenstein D."/>
            <person name="Chen Z."/>
            <person name="Engels R."/>
            <person name="Freedman E."/>
            <person name="Gellesch M."/>
            <person name="Goldberg J."/>
            <person name="Griggs A."/>
            <person name="Gujja S."/>
            <person name="Heiman D."/>
            <person name="Hepburn T."/>
            <person name="Howarth C."/>
            <person name="Jen D."/>
            <person name="Larson L."/>
            <person name="Lewis B."/>
            <person name="Mehta T."/>
            <person name="Park D."/>
            <person name="Pearson M."/>
            <person name="Roberts A."/>
            <person name="Saif S."/>
            <person name="Shenoy N."/>
            <person name="Sisk P."/>
            <person name="Stolte C."/>
            <person name="Sykes S."/>
            <person name="Walk T."/>
            <person name="White J."/>
            <person name="Yandava C."/>
            <person name="Burger G."/>
            <person name="Gray M.W."/>
            <person name="Holland P.W.H."/>
            <person name="King N."/>
            <person name="Lang F.B.F."/>
            <person name="Roger A.J."/>
            <person name="Ruiz-Trillo I."/>
            <person name="Lander E."/>
            <person name="Nusbaum C."/>
        </authorList>
    </citation>
    <scope>NUCLEOTIDE SEQUENCE [LARGE SCALE GENOMIC DNA]</scope>
    <source>
        <strain evidence="3">ATCC 38327</strain>
    </source>
</reference>
<feature type="region of interest" description="Disordered" evidence="1">
    <location>
        <begin position="137"/>
        <end position="194"/>
    </location>
</feature>
<reference evidence="2 3" key="1">
    <citation type="submission" date="2009-11" db="EMBL/GenBank/DDBJ databases">
        <title>Annotation of Allomyces macrogynus ATCC 38327.</title>
        <authorList>
            <consortium name="The Broad Institute Genome Sequencing Platform"/>
            <person name="Russ C."/>
            <person name="Cuomo C."/>
            <person name="Burger G."/>
            <person name="Gray M.W."/>
            <person name="Holland P.W.H."/>
            <person name="King N."/>
            <person name="Lang F.B.F."/>
            <person name="Roger A.J."/>
            <person name="Ruiz-Trillo I."/>
            <person name="Young S.K."/>
            <person name="Zeng Q."/>
            <person name="Gargeya S."/>
            <person name="Fitzgerald M."/>
            <person name="Haas B."/>
            <person name="Abouelleil A."/>
            <person name="Alvarado L."/>
            <person name="Arachchi H.M."/>
            <person name="Berlin A."/>
            <person name="Chapman S.B."/>
            <person name="Gearin G."/>
            <person name="Goldberg J."/>
            <person name="Griggs A."/>
            <person name="Gujja S."/>
            <person name="Hansen M."/>
            <person name="Heiman D."/>
            <person name="Howarth C."/>
            <person name="Larimer J."/>
            <person name="Lui A."/>
            <person name="MacDonald P.J.P."/>
            <person name="McCowen C."/>
            <person name="Montmayeur A."/>
            <person name="Murphy C."/>
            <person name="Neiman D."/>
            <person name="Pearson M."/>
            <person name="Priest M."/>
            <person name="Roberts A."/>
            <person name="Saif S."/>
            <person name="Shea T."/>
            <person name="Sisk P."/>
            <person name="Stolte C."/>
            <person name="Sykes S."/>
            <person name="Wortman J."/>
            <person name="Nusbaum C."/>
            <person name="Birren B."/>
        </authorList>
    </citation>
    <scope>NUCLEOTIDE SEQUENCE [LARGE SCALE GENOMIC DNA]</scope>
    <source>
        <strain evidence="2 3">ATCC 38327</strain>
    </source>
</reference>
<dbReference type="Proteomes" id="UP000054350">
    <property type="component" value="Unassembled WGS sequence"/>
</dbReference>
<dbReference type="EMBL" id="GG745389">
    <property type="protein sequence ID" value="KNE73157.1"/>
    <property type="molecule type" value="Genomic_DNA"/>
</dbReference>